<dbReference type="STRING" id="450851.PHZ_c1100"/>
<organism evidence="3 4">
    <name type="scientific">Phenylobacterium zucineum (strain HLK1)</name>
    <dbReference type="NCBI Taxonomy" id="450851"/>
    <lineage>
        <taxon>Bacteria</taxon>
        <taxon>Pseudomonadati</taxon>
        <taxon>Pseudomonadota</taxon>
        <taxon>Alphaproteobacteria</taxon>
        <taxon>Caulobacterales</taxon>
        <taxon>Caulobacteraceae</taxon>
        <taxon>Phenylobacterium</taxon>
    </lineage>
</organism>
<feature type="signal peptide" evidence="2">
    <location>
        <begin position="1"/>
        <end position="27"/>
    </location>
</feature>
<keyword evidence="1" id="KW-0175">Coiled coil</keyword>
<evidence type="ECO:0000256" key="2">
    <source>
        <dbReference type="SAM" id="SignalP"/>
    </source>
</evidence>
<feature type="coiled-coil region" evidence="1">
    <location>
        <begin position="45"/>
        <end position="79"/>
    </location>
</feature>
<evidence type="ECO:0000256" key="1">
    <source>
        <dbReference type="SAM" id="Coils"/>
    </source>
</evidence>
<dbReference type="Pfam" id="PF07396">
    <property type="entry name" value="Porin_O_P"/>
    <property type="match status" value="1"/>
</dbReference>
<feature type="chain" id="PRO_5002825143" evidence="2">
    <location>
        <begin position="28"/>
        <end position="526"/>
    </location>
</feature>
<keyword evidence="4" id="KW-1185">Reference proteome</keyword>
<sequence length="526" mass="55521">MAAPIRTTARRLALAVLLSSAAPAVLAQAIPTAGAPPTGISQEQLLALIGRLDAVERRNDELEQQILDLKAQGAAADQAIRDQVDATTVSLANGRPTIASGDGRFTASLRGIVQLDATRYDQRGPGPAASDFRRGSLGDATEAERARDLADGANFRRVRLGAEGKAFGDWAYNLMFDFGGSGAEEAGKITNAYVEYAGLRLVRLRLGAFAPVTGFEDATSNTASLFPERAAPAELVRGLAGGDGRTGAAILAGGERWTLAGYVTGNTIGVSSYDEQLGAIGRATYVPYRTPDSLVHLGANANLILNPAATGPDVPPGGAATPVRLRERPELRVDGTRLVDTGSIDADGLSAYGVELGLQQKAFSLQAEHFWIDVDRRTAGLDDPAFAGWYVQGAWTLTGQPRRYNAASGGFDAPRVETPFDLGSGAWGVWELAARYSDLDLDFRPGAPGWAPVAGAVRGGRQKILTLGLNWYPNANVRFLADYQRVEVDRLSPGGTAFGAGALTPPDGAQVGQDLNIWSLRTQYAF</sequence>
<dbReference type="RefSeq" id="WP_012521660.1">
    <property type="nucleotide sequence ID" value="NC_011144.1"/>
</dbReference>
<dbReference type="KEGG" id="pzu:PHZ_c1100"/>
<dbReference type="EMBL" id="CP000747">
    <property type="protein sequence ID" value="ACG77514.1"/>
    <property type="molecule type" value="Genomic_DNA"/>
</dbReference>
<dbReference type="eggNOG" id="COG3746">
    <property type="taxonomic scope" value="Bacteria"/>
</dbReference>
<dbReference type="InterPro" id="IPR023614">
    <property type="entry name" value="Porin_dom_sf"/>
</dbReference>
<proteinExistence type="predicted"/>
<reference evidence="3 4" key="1">
    <citation type="journal article" date="2008" name="BMC Genomics">
        <title>Complete genome of Phenylobacterium zucineum - a novel facultative intracellular bacterium isolated from human erythroleukemia cell line K562.</title>
        <authorList>
            <person name="Luo Y."/>
            <person name="Xu X."/>
            <person name="Ding Z."/>
            <person name="Liu Z."/>
            <person name="Zhang B."/>
            <person name="Yan Z."/>
            <person name="Sun J."/>
            <person name="Hu S."/>
            <person name="Hu X."/>
        </authorList>
    </citation>
    <scope>NUCLEOTIDE SEQUENCE [LARGE SCALE GENOMIC DNA]</scope>
    <source>
        <strain evidence="3 4">HLK1</strain>
    </source>
</reference>
<dbReference type="InterPro" id="IPR010870">
    <property type="entry name" value="Porin_O/P"/>
</dbReference>
<keyword evidence="2" id="KW-0732">Signal</keyword>
<dbReference type="SUPFAM" id="SSF56935">
    <property type="entry name" value="Porins"/>
    <property type="match status" value="1"/>
</dbReference>
<dbReference type="HOGENOM" id="CLU_031025_4_0_5"/>
<dbReference type="AlphaFoldDB" id="B4R7Y1"/>
<dbReference type="Proteomes" id="UP000001868">
    <property type="component" value="Chromosome"/>
</dbReference>
<protein>
    <submittedName>
        <fullName evidence="3">Polyphosphate-selective porin O</fullName>
    </submittedName>
</protein>
<dbReference type="Gene3D" id="2.40.160.10">
    <property type="entry name" value="Porin"/>
    <property type="match status" value="1"/>
</dbReference>
<evidence type="ECO:0000313" key="3">
    <source>
        <dbReference type="EMBL" id="ACG77514.1"/>
    </source>
</evidence>
<evidence type="ECO:0000313" key="4">
    <source>
        <dbReference type="Proteomes" id="UP000001868"/>
    </source>
</evidence>
<accession>B4R7Y1</accession>
<name>B4R7Y1_PHEZH</name>
<gene>
    <name evidence="3" type="primary">oprO</name>
    <name evidence="3" type="ordered locus">PHZ_c1100</name>
</gene>
<dbReference type="OrthoDB" id="7217987at2"/>